<keyword evidence="8" id="KW-1185">Reference proteome</keyword>
<keyword evidence="1" id="KW-0808">Transferase</keyword>
<sequence length="94" mass="10573">MNSDLIKGDLDSLRADVRDYYSAKGVPVIQHHDQGPTDLMKCVHTFQEKEKAEGQEGLDSTKLSSSEDWRGGWTKPYTPSRIYTSFDVCEGQCS</sequence>
<dbReference type="OrthoDB" id="25149at2759"/>
<dbReference type="STRING" id="1036808.A0A0C3ATW0"/>
<reference evidence="8" key="2">
    <citation type="submission" date="2015-01" db="EMBL/GenBank/DDBJ databases">
        <title>Evolutionary Origins and Diversification of the Mycorrhizal Mutualists.</title>
        <authorList>
            <consortium name="DOE Joint Genome Institute"/>
            <consortium name="Mycorrhizal Genomics Consortium"/>
            <person name="Kohler A."/>
            <person name="Kuo A."/>
            <person name="Nagy L.G."/>
            <person name="Floudas D."/>
            <person name="Copeland A."/>
            <person name="Barry K.W."/>
            <person name="Cichocki N."/>
            <person name="Veneault-Fourrey C."/>
            <person name="LaButti K."/>
            <person name="Lindquist E.A."/>
            <person name="Lipzen A."/>
            <person name="Lundell T."/>
            <person name="Morin E."/>
            <person name="Murat C."/>
            <person name="Riley R."/>
            <person name="Ohm R."/>
            <person name="Sun H."/>
            <person name="Tunlid A."/>
            <person name="Henrissat B."/>
            <person name="Grigoriev I.V."/>
            <person name="Hibbett D.S."/>
            <person name="Martin F."/>
        </authorList>
    </citation>
    <scope>NUCLEOTIDE SEQUENCE [LARGE SCALE GENOMIC DNA]</scope>
    <source>
        <strain evidence="8">Foug A</strain>
    </source>
</reference>
<dbReference type="InterPro" id="IPR007371">
    <property type="entry name" value="TPK_catalytic"/>
</dbReference>
<keyword evidence="2" id="KW-0547">Nucleotide-binding</keyword>
<gene>
    <name evidence="7" type="ORF">SCLCIDRAFT_20315</name>
</gene>
<dbReference type="SUPFAM" id="SSF63999">
    <property type="entry name" value="Thiamin pyrophosphokinase, catalytic domain"/>
    <property type="match status" value="1"/>
</dbReference>
<dbReference type="Gene3D" id="3.40.50.10240">
    <property type="entry name" value="Thiamin pyrophosphokinase, catalytic domain"/>
    <property type="match status" value="1"/>
</dbReference>
<organism evidence="7 8">
    <name type="scientific">Scleroderma citrinum Foug A</name>
    <dbReference type="NCBI Taxonomy" id="1036808"/>
    <lineage>
        <taxon>Eukaryota</taxon>
        <taxon>Fungi</taxon>
        <taxon>Dikarya</taxon>
        <taxon>Basidiomycota</taxon>
        <taxon>Agaricomycotina</taxon>
        <taxon>Agaricomycetes</taxon>
        <taxon>Agaricomycetidae</taxon>
        <taxon>Boletales</taxon>
        <taxon>Sclerodermatineae</taxon>
        <taxon>Sclerodermataceae</taxon>
        <taxon>Scleroderma</taxon>
    </lineage>
</organism>
<keyword evidence="3" id="KW-0418">Kinase</keyword>
<dbReference type="GO" id="GO:0005524">
    <property type="term" value="F:ATP binding"/>
    <property type="evidence" value="ECO:0007669"/>
    <property type="project" value="UniProtKB-KW"/>
</dbReference>
<evidence type="ECO:0000256" key="3">
    <source>
        <dbReference type="ARBA" id="ARBA00022777"/>
    </source>
</evidence>
<dbReference type="HOGENOM" id="CLU_2387484_0_0_1"/>
<evidence type="ECO:0000256" key="4">
    <source>
        <dbReference type="ARBA" id="ARBA00022840"/>
    </source>
</evidence>
<keyword evidence="4" id="KW-0067">ATP-binding</keyword>
<dbReference type="EMBL" id="KN822009">
    <property type="protein sequence ID" value="KIM68397.1"/>
    <property type="molecule type" value="Genomic_DNA"/>
</dbReference>
<dbReference type="Pfam" id="PF04263">
    <property type="entry name" value="TPK_catalytic"/>
    <property type="match status" value="1"/>
</dbReference>
<evidence type="ECO:0000256" key="2">
    <source>
        <dbReference type="ARBA" id="ARBA00022741"/>
    </source>
</evidence>
<evidence type="ECO:0000313" key="8">
    <source>
        <dbReference type="Proteomes" id="UP000053989"/>
    </source>
</evidence>
<feature type="region of interest" description="Disordered" evidence="5">
    <location>
        <begin position="50"/>
        <end position="70"/>
    </location>
</feature>
<dbReference type="GO" id="GO:0009229">
    <property type="term" value="P:thiamine diphosphate biosynthetic process"/>
    <property type="evidence" value="ECO:0007669"/>
    <property type="project" value="InterPro"/>
</dbReference>
<name>A0A0C3ATW0_9AGAM</name>
<feature type="domain" description="Thiamin pyrophosphokinase catalytic" evidence="6">
    <location>
        <begin position="3"/>
        <end position="51"/>
    </location>
</feature>
<evidence type="ECO:0000313" key="7">
    <source>
        <dbReference type="EMBL" id="KIM68397.1"/>
    </source>
</evidence>
<dbReference type="GO" id="GO:0004788">
    <property type="term" value="F:thiamine diphosphokinase activity"/>
    <property type="evidence" value="ECO:0007669"/>
    <property type="project" value="InterPro"/>
</dbReference>
<dbReference type="AlphaFoldDB" id="A0A0C3ATW0"/>
<dbReference type="InParanoid" id="A0A0C3ATW0"/>
<proteinExistence type="predicted"/>
<evidence type="ECO:0000256" key="5">
    <source>
        <dbReference type="SAM" id="MobiDB-lite"/>
    </source>
</evidence>
<evidence type="ECO:0000259" key="6">
    <source>
        <dbReference type="Pfam" id="PF04263"/>
    </source>
</evidence>
<dbReference type="InterPro" id="IPR036759">
    <property type="entry name" value="TPK_catalytic_sf"/>
</dbReference>
<dbReference type="GO" id="GO:0016301">
    <property type="term" value="F:kinase activity"/>
    <property type="evidence" value="ECO:0007669"/>
    <property type="project" value="UniProtKB-KW"/>
</dbReference>
<reference evidence="7 8" key="1">
    <citation type="submission" date="2014-04" db="EMBL/GenBank/DDBJ databases">
        <authorList>
            <consortium name="DOE Joint Genome Institute"/>
            <person name="Kuo A."/>
            <person name="Kohler A."/>
            <person name="Nagy L.G."/>
            <person name="Floudas D."/>
            <person name="Copeland A."/>
            <person name="Barry K.W."/>
            <person name="Cichocki N."/>
            <person name="Veneault-Fourrey C."/>
            <person name="LaButti K."/>
            <person name="Lindquist E.A."/>
            <person name="Lipzen A."/>
            <person name="Lundell T."/>
            <person name="Morin E."/>
            <person name="Murat C."/>
            <person name="Sun H."/>
            <person name="Tunlid A."/>
            <person name="Henrissat B."/>
            <person name="Grigoriev I.V."/>
            <person name="Hibbett D.S."/>
            <person name="Martin F."/>
            <person name="Nordberg H.P."/>
            <person name="Cantor M.N."/>
            <person name="Hua S.X."/>
        </authorList>
    </citation>
    <scope>NUCLEOTIDE SEQUENCE [LARGE SCALE GENOMIC DNA]</scope>
    <source>
        <strain evidence="7 8">Foug A</strain>
    </source>
</reference>
<evidence type="ECO:0000256" key="1">
    <source>
        <dbReference type="ARBA" id="ARBA00022679"/>
    </source>
</evidence>
<accession>A0A0C3ATW0</accession>
<protein>
    <recommendedName>
        <fullName evidence="6">Thiamin pyrophosphokinase catalytic domain-containing protein</fullName>
    </recommendedName>
</protein>
<dbReference type="Proteomes" id="UP000053989">
    <property type="component" value="Unassembled WGS sequence"/>
</dbReference>